<organism evidence="1 2">
    <name type="scientific">Herbihabitans rhizosphaerae</name>
    <dbReference type="NCBI Taxonomy" id="1872711"/>
    <lineage>
        <taxon>Bacteria</taxon>
        <taxon>Bacillati</taxon>
        <taxon>Actinomycetota</taxon>
        <taxon>Actinomycetes</taxon>
        <taxon>Pseudonocardiales</taxon>
        <taxon>Pseudonocardiaceae</taxon>
        <taxon>Herbihabitans</taxon>
    </lineage>
</organism>
<dbReference type="Gene3D" id="3.30.530.20">
    <property type="match status" value="1"/>
</dbReference>
<gene>
    <name evidence="1" type="ORF">EV193_11756</name>
</gene>
<dbReference type="Proteomes" id="UP000294257">
    <property type="component" value="Unassembled WGS sequence"/>
</dbReference>
<dbReference type="EMBL" id="SGWQ01000017">
    <property type="protein sequence ID" value="RZS30360.1"/>
    <property type="molecule type" value="Genomic_DNA"/>
</dbReference>
<name>A0A4Q7KE97_9PSEU</name>
<sequence length="168" mass="18862">MSNTEYLSATMTVDQTPDEVFAAITNVRGWWNENIIGDTAGPRDEFVFTDDFTHAGETAQGKEGIRFARFQLTEVVPGRRMVWHVVDSYLTFVDDRDEWTDTDVVFDITTDENGTTLRFTHVGLSAAESECFDACSRGWTFYITTSLPQLITTGTGQPIQSYHRPAAS</sequence>
<dbReference type="SUPFAM" id="SSF55961">
    <property type="entry name" value="Bet v1-like"/>
    <property type="match status" value="1"/>
</dbReference>
<dbReference type="RefSeq" id="WP_130348585.1">
    <property type="nucleotide sequence ID" value="NZ_SGWQ01000017.1"/>
</dbReference>
<accession>A0A4Q7KE97</accession>
<dbReference type="CDD" id="cd07814">
    <property type="entry name" value="SRPBCC_CalC_Aha1-like"/>
    <property type="match status" value="1"/>
</dbReference>
<proteinExistence type="predicted"/>
<reference evidence="1 2" key="1">
    <citation type="submission" date="2019-02" db="EMBL/GenBank/DDBJ databases">
        <title>Genomic Encyclopedia of Type Strains, Phase IV (KMG-IV): sequencing the most valuable type-strain genomes for metagenomic binning, comparative biology and taxonomic classification.</title>
        <authorList>
            <person name="Goeker M."/>
        </authorList>
    </citation>
    <scope>NUCLEOTIDE SEQUENCE [LARGE SCALE GENOMIC DNA]</scope>
    <source>
        <strain evidence="1 2">DSM 101727</strain>
    </source>
</reference>
<dbReference type="OrthoDB" id="287565at2"/>
<comment type="caution">
    <text evidence="1">The sequence shown here is derived from an EMBL/GenBank/DDBJ whole genome shotgun (WGS) entry which is preliminary data.</text>
</comment>
<dbReference type="InterPro" id="IPR023393">
    <property type="entry name" value="START-like_dom_sf"/>
</dbReference>
<dbReference type="AlphaFoldDB" id="A0A4Q7KE97"/>
<protein>
    <submittedName>
        <fullName evidence="1">Activator of Hsp90 ATPase-like protein</fullName>
    </submittedName>
</protein>
<keyword evidence="2" id="KW-1185">Reference proteome</keyword>
<evidence type="ECO:0000313" key="2">
    <source>
        <dbReference type="Proteomes" id="UP000294257"/>
    </source>
</evidence>
<evidence type="ECO:0000313" key="1">
    <source>
        <dbReference type="EMBL" id="RZS30360.1"/>
    </source>
</evidence>